<protein>
    <submittedName>
        <fullName evidence="2">Uncharacterized protein</fullName>
    </submittedName>
</protein>
<proteinExistence type="predicted"/>
<comment type="caution">
    <text evidence="2">The sequence shown here is derived from an EMBL/GenBank/DDBJ whole genome shotgun (WGS) entry which is preliminary data.</text>
</comment>
<reference evidence="3" key="1">
    <citation type="submission" date="2018-05" db="EMBL/GenBank/DDBJ databases">
        <title>Micromonospora globispora sp. nov. and Micromonospora rugosa sp. nov., isolated from marine sediment.</title>
        <authorList>
            <person name="Carro L."/>
            <person name="Aysel V."/>
            <person name="Cetin D."/>
            <person name="Igual J.M."/>
            <person name="Klenk H.-P."/>
            <person name="Trujillo M.E."/>
            <person name="Sahin N."/>
        </authorList>
    </citation>
    <scope>NUCLEOTIDE SEQUENCE [LARGE SCALE GENOMIC DNA]</scope>
    <source>
        <strain evidence="3">S2904</strain>
    </source>
</reference>
<keyword evidence="3" id="KW-1185">Reference proteome</keyword>
<dbReference type="AlphaFoldDB" id="A0A317JYJ7"/>
<organism evidence="2 3">
    <name type="scientific">Micromonospora globispora</name>
    <dbReference type="NCBI Taxonomy" id="1450148"/>
    <lineage>
        <taxon>Bacteria</taxon>
        <taxon>Bacillati</taxon>
        <taxon>Actinomycetota</taxon>
        <taxon>Actinomycetes</taxon>
        <taxon>Micromonosporales</taxon>
        <taxon>Micromonosporaceae</taxon>
        <taxon>Micromonospora</taxon>
    </lineage>
</organism>
<evidence type="ECO:0000313" key="3">
    <source>
        <dbReference type="Proteomes" id="UP000245683"/>
    </source>
</evidence>
<dbReference type="EMBL" id="QGSV01000269">
    <property type="protein sequence ID" value="PWU45094.1"/>
    <property type="molecule type" value="Genomic_DNA"/>
</dbReference>
<name>A0A317JYJ7_9ACTN</name>
<accession>A0A317JYJ7</accession>
<feature type="compositionally biased region" description="Basic and acidic residues" evidence="1">
    <location>
        <begin position="38"/>
        <end position="52"/>
    </location>
</feature>
<gene>
    <name evidence="2" type="ORF">DLJ46_22670</name>
</gene>
<evidence type="ECO:0000256" key="1">
    <source>
        <dbReference type="SAM" id="MobiDB-lite"/>
    </source>
</evidence>
<feature type="region of interest" description="Disordered" evidence="1">
    <location>
        <begin position="1"/>
        <end position="74"/>
    </location>
</feature>
<feature type="compositionally biased region" description="Low complexity" evidence="1">
    <location>
        <begin position="1"/>
        <end position="12"/>
    </location>
</feature>
<dbReference type="Proteomes" id="UP000245683">
    <property type="component" value="Unassembled WGS sequence"/>
</dbReference>
<evidence type="ECO:0000313" key="2">
    <source>
        <dbReference type="EMBL" id="PWU45094.1"/>
    </source>
</evidence>
<sequence length="74" mass="8438">MTRNARPSGRPSGRPRRSVTRNARPSGRPKLQRGGQRLRQERRTRRGSETKPKRPTPGGCRSDFRRAPSSWASK</sequence>